<dbReference type="EMBL" id="RHHS01000013">
    <property type="protein sequence ID" value="RNB59437.1"/>
    <property type="molecule type" value="Genomic_DNA"/>
</dbReference>
<sequence length="165" mass="19927">MVDFKKLHDDWWNSLSEDQREFINERKRLEKEHTYYTTETMLDNDYIMIKYGKDRKEEKQKVVLYRPVYSDNQVSEKILLSFGGYREYSFDRRFINSILERLNDENRRFCIDGGGEVYVKNNEMKRIFNEAIEALERLNIEIADDYYPSLTNSDMGKMLESLGLR</sequence>
<keyword evidence="2" id="KW-1185">Reference proteome</keyword>
<name>A0A3M8B8Y5_9BACL</name>
<organism evidence="1 2">
    <name type="scientific">Brevibacillus gelatini</name>
    <dbReference type="NCBI Taxonomy" id="1655277"/>
    <lineage>
        <taxon>Bacteria</taxon>
        <taxon>Bacillati</taxon>
        <taxon>Bacillota</taxon>
        <taxon>Bacilli</taxon>
        <taxon>Bacillales</taxon>
        <taxon>Paenibacillaceae</taxon>
        <taxon>Brevibacillus</taxon>
    </lineage>
</organism>
<gene>
    <name evidence="1" type="ORF">EDM57_04660</name>
</gene>
<proteinExistence type="predicted"/>
<dbReference type="RefSeq" id="WP_122903604.1">
    <property type="nucleotide sequence ID" value="NZ_RHHS01000013.1"/>
</dbReference>
<accession>A0A3M8B8Y5</accession>
<protein>
    <submittedName>
        <fullName evidence="1">Uncharacterized protein</fullName>
    </submittedName>
</protein>
<dbReference type="AlphaFoldDB" id="A0A3M8B8Y5"/>
<dbReference type="Proteomes" id="UP000268829">
    <property type="component" value="Unassembled WGS sequence"/>
</dbReference>
<reference evidence="1 2" key="1">
    <citation type="submission" date="2018-10" db="EMBL/GenBank/DDBJ databases">
        <title>Phylogenomics of Brevibacillus.</title>
        <authorList>
            <person name="Dunlap C."/>
        </authorList>
    </citation>
    <scope>NUCLEOTIDE SEQUENCE [LARGE SCALE GENOMIC DNA]</scope>
    <source>
        <strain evidence="1 2">DSM 100115</strain>
    </source>
</reference>
<evidence type="ECO:0000313" key="2">
    <source>
        <dbReference type="Proteomes" id="UP000268829"/>
    </source>
</evidence>
<evidence type="ECO:0000313" key="1">
    <source>
        <dbReference type="EMBL" id="RNB59437.1"/>
    </source>
</evidence>
<comment type="caution">
    <text evidence="1">The sequence shown here is derived from an EMBL/GenBank/DDBJ whole genome shotgun (WGS) entry which is preliminary data.</text>
</comment>